<dbReference type="AlphaFoldDB" id="A0A7X5XWN1"/>
<protein>
    <submittedName>
        <fullName evidence="1">Uncharacterized protein</fullName>
    </submittedName>
</protein>
<keyword evidence="2" id="KW-1185">Reference proteome</keyword>
<reference evidence="1 2" key="1">
    <citation type="submission" date="2020-03" db="EMBL/GenBank/DDBJ databases">
        <title>Genomic Encyclopedia of Type Strains, Phase IV (KMG-IV): sequencing the most valuable type-strain genomes for metagenomic binning, comparative biology and taxonomic classification.</title>
        <authorList>
            <person name="Goeker M."/>
        </authorList>
    </citation>
    <scope>NUCLEOTIDE SEQUENCE [LARGE SCALE GENOMIC DNA]</scope>
    <source>
        <strain evidence="1 2">DSM 25229</strain>
    </source>
</reference>
<dbReference type="RefSeq" id="WP_167922950.1">
    <property type="nucleotide sequence ID" value="NZ_JAATIT010000007.1"/>
</dbReference>
<accession>A0A7X5XWN1</accession>
<evidence type="ECO:0000313" key="2">
    <source>
        <dbReference type="Proteomes" id="UP000535078"/>
    </source>
</evidence>
<evidence type="ECO:0000313" key="1">
    <source>
        <dbReference type="EMBL" id="NJB91596.1"/>
    </source>
</evidence>
<dbReference type="Proteomes" id="UP000535078">
    <property type="component" value="Unassembled WGS sequence"/>
</dbReference>
<organism evidence="1 2">
    <name type="scientific">Sphingopyxis italica</name>
    <dbReference type="NCBI Taxonomy" id="1129133"/>
    <lineage>
        <taxon>Bacteria</taxon>
        <taxon>Pseudomonadati</taxon>
        <taxon>Pseudomonadota</taxon>
        <taxon>Alphaproteobacteria</taxon>
        <taxon>Sphingomonadales</taxon>
        <taxon>Sphingomonadaceae</taxon>
        <taxon>Sphingopyxis</taxon>
    </lineage>
</organism>
<name>A0A7X5XWN1_9SPHN</name>
<dbReference type="EMBL" id="JAATIT010000007">
    <property type="protein sequence ID" value="NJB91596.1"/>
    <property type="molecule type" value="Genomic_DNA"/>
</dbReference>
<sequence>MRPFHMILQDAAGTRLRRVDFHAEGPDHAFQIARNESDGVHVELWQGATLLARMTKSGANIWKLLPTTNMIIGNEERVATRRVHEHVRMGPAPVS</sequence>
<gene>
    <name evidence="1" type="ORF">GGR90_003808</name>
</gene>
<comment type="caution">
    <text evidence="1">The sequence shown here is derived from an EMBL/GenBank/DDBJ whole genome shotgun (WGS) entry which is preliminary data.</text>
</comment>
<proteinExistence type="predicted"/>